<dbReference type="SUPFAM" id="SSF52540">
    <property type="entry name" value="P-loop containing nucleoside triphosphate hydrolases"/>
    <property type="match status" value="1"/>
</dbReference>
<protein>
    <submittedName>
        <fullName evidence="5">Methionine ABC transporter ATP-binding protein</fullName>
    </submittedName>
</protein>
<dbReference type="InterPro" id="IPR003593">
    <property type="entry name" value="AAA+_ATPase"/>
</dbReference>
<organism evidence="5 6">
    <name type="scientific">Enterovibrio coralii</name>
    <dbReference type="NCBI Taxonomy" id="294935"/>
    <lineage>
        <taxon>Bacteria</taxon>
        <taxon>Pseudomonadati</taxon>
        <taxon>Pseudomonadota</taxon>
        <taxon>Gammaproteobacteria</taxon>
        <taxon>Vibrionales</taxon>
        <taxon>Vibrionaceae</taxon>
        <taxon>Enterovibrio</taxon>
    </lineage>
</organism>
<dbReference type="Proteomes" id="UP000070529">
    <property type="component" value="Unassembled WGS sequence"/>
</dbReference>
<evidence type="ECO:0000313" key="6">
    <source>
        <dbReference type="Proteomes" id="UP000070529"/>
    </source>
</evidence>
<dbReference type="GO" id="GO:0005886">
    <property type="term" value="C:plasma membrane"/>
    <property type="evidence" value="ECO:0007669"/>
    <property type="project" value="TreeGrafter"/>
</dbReference>
<keyword evidence="6" id="KW-1185">Reference proteome</keyword>
<dbReference type="EMBL" id="LNTY01000049">
    <property type="protein sequence ID" value="KXF80823.1"/>
    <property type="molecule type" value="Genomic_DNA"/>
</dbReference>
<dbReference type="RefSeq" id="WP_067418809.1">
    <property type="nucleotide sequence ID" value="NZ_LNTY01000049.1"/>
</dbReference>
<proteinExistence type="predicted"/>
<dbReference type="PANTHER" id="PTHR24220">
    <property type="entry name" value="IMPORT ATP-BINDING PROTEIN"/>
    <property type="match status" value="1"/>
</dbReference>
<dbReference type="InterPro" id="IPR003439">
    <property type="entry name" value="ABC_transporter-like_ATP-bd"/>
</dbReference>
<dbReference type="PANTHER" id="PTHR24220:SF611">
    <property type="entry name" value="ATP-BINDING COMPONENT OF ABC TRANSPORTER-RELATED"/>
    <property type="match status" value="1"/>
</dbReference>
<keyword evidence="3 5" id="KW-0067">ATP-binding</keyword>
<comment type="caution">
    <text evidence="5">The sequence shown here is derived from an EMBL/GenBank/DDBJ whole genome shotgun (WGS) entry which is preliminary data.</text>
</comment>
<evidence type="ECO:0000256" key="1">
    <source>
        <dbReference type="ARBA" id="ARBA00022448"/>
    </source>
</evidence>
<dbReference type="Gene3D" id="3.40.50.300">
    <property type="entry name" value="P-loop containing nucleotide triphosphate hydrolases"/>
    <property type="match status" value="1"/>
</dbReference>
<dbReference type="CDD" id="cd03255">
    <property type="entry name" value="ABC_MJ0796_LolCDE_FtsE"/>
    <property type="match status" value="1"/>
</dbReference>
<dbReference type="InterPro" id="IPR017911">
    <property type="entry name" value="MacB-like_ATP-bd"/>
</dbReference>
<evidence type="ECO:0000259" key="4">
    <source>
        <dbReference type="PROSITE" id="PS50893"/>
    </source>
</evidence>
<dbReference type="InterPro" id="IPR027417">
    <property type="entry name" value="P-loop_NTPase"/>
</dbReference>
<dbReference type="OrthoDB" id="9802264at2"/>
<dbReference type="GO" id="GO:0005524">
    <property type="term" value="F:ATP binding"/>
    <property type="evidence" value="ECO:0007669"/>
    <property type="project" value="UniProtKB-KW"/>
</dbReference>
<dbReference type="Pfam" id="PF00005">
    <property type="entry name" value="ABC_tran"/>
    <property type="match status" value="1"/>
</dbReference>
<dbReference type="GO" id="GO:0016887">
    <property type="term" value="F:ATP hydrolysis activity"/>
    <property type="evidence" value="ECO:0007669"/>
    <property type="project" value="InterPro"/>
</dbReference>
<keyword evidence="1" id="KW-0813">Transport</keyword>
<keyword evidence="2" id="KW-0547">Nucleotide-binding</keyword>
<dbReference type="PROSITE" id="PS50893">
    <property type="entry name" value="ABC_TRANSPORTER_2"/>
    <property type="match status" value="1"/>
</dbReference>
<dbReference type="GO" id="GO:0022857">
    <property type="term" value="F:transmembrane transporter activity"/>
    <property type="evidence" value="ECO:0007669"/>
    <property type="project" value="TreeGrafter"/>
</dbReference>
<evidence type="ECO:0000313" key="5">
    <source>
        <dbReference type="EMBL" id="KXF80823.1"/>
    </source>
</evidence>
<dbReference type="AlphaFoldDB" id="A0A135I5V0"/>
<evidence type="ECO:0000256" key="2">
    <source>
        <dbReference type="ARBA" id="ARBA00022741"/>
    </source>
</evidence>
<gene>
    <name evidence="5" type="ORF">ATN88_16250</name>
</gene>
<evidence type="ECO:0000256" key="3">
    <source>
        <dbReference type="ARBA" id="ARBA00022840"/>
    </source>
</evidence>
<feature type="domain" description="ABC transporter" evidence="4">
    <location>
        <begin position="2"/>
        <end position="230"/>
    </location>
</feature>
<sequence length="231" mass="24947">MLHIENLQFRWPGQQDLQIDIAEFSVGKGEKVFLKGASGSGKSTLLSLISGINAAQSGQLNIMGTDVTALRNAERDAFRADHLGYIFQQFNLLPYLSVLDNVTLPCRFSGHRAKQVSDTVEVEAKRLLLGLALPEDCLDKPVTSLSIGQQQRVAAARALIGKPALVLADEPTSALDYDSRNTFVSLLMKECEKAGAALLFVSHDHSLESHFDRSVALSEINAASVVGVEAA</sequence>
<accession>A0A135I5V0</accession>
<dbReference type="SMART" id="SM00382">
    <property type="entry name" value="AAA"/>
    <property type="match status" value="1"/>
</dbReference>
<dbReference type="InterPro" id="IPR015854">
    <property type="entry name" value="ABC_transpr_LolD-like"/>
</dbReference>
<dbReference type="STRING" id="294935.ATN88_16250"/>
<reference evidence="5 6" key="1">
    <citation type="submission" date="2015-11" db="EMBL/GenBank/DDBJ databases">
        <title>Genomic Taxonomy of the Vibrionaceae.</title>
        <authorList>
            <person name="Gomez-Gil B."/>
            <person name="Enciso-Ibarra J."/>
        </authorList>
    </citation>
    <scope>NUCLEOTIDE SEQUENCE [LARGE SCALE GENOMIC DNA]</scope>
    <source>
        <strain evidence="5 6">CAIM 912</strain>
    </source>
</reference>
<name>A0A135I5V0_9GAMM</name>